<keyword evidence="2" id="KW-0808">Transferase</keyword>
<comment type="caution">
    <text evidence="2">The sequence shown here is derived from an EMBL/GenBank/DDBJ whole genome shotgun (WGS) entry which is preliminary data.</text>
</comment>
<evidence type="ECO:0000259" key="1">
    <source>
        <dbReference type="Pfam" id="PF13302"/>
    </source>
</evidence>
<name>A0A3M8VKT6_9ACTN</name>
<dbReference type="Gene3D" id="3.40.630.30">
    <property type="match status" value="1"/>
</dbReference>
<sequence length="216" mass="23759">MDPHHWPLYGLRLRTPRLELRLPDIALTDELAAVAAGGVHDPAEMPFSVPWTDAAPEERGRATFQHVLRTIAEWRPEDWTLSLAVLHEGTVIGRQDVTATGFAVTREAQTGSWLGTAHQGQGFGTEMRAAVAHLAFAGLGALGLTSAAFMENGRSLGVSRRLGYRPDGLETVAVRGEKRTLQRLRLDRAAWEERRTVPVEVRGLEPCREMFAAPPP</sequence>
<dbReference type="PANTHER" id="PTHR43441">
    <property type="entry name" value="RIBOSOMAL-PROTEIN-SERINE ACETYLTRANSFERASE"/>
    <property type="match status" value="1"/>
</dbReference>
<dbReference type="GO" id="GO:1990189">
    <property type="term" value="F:protein N-terminal-serine acetyltransferase activity"/>
    <property type="evidence" value="ECO:0007669"/>
    <property type="project" value="TreeGrafter"/>
</dbReference>
<proteinExistence type="predicted"/>
<evidence type="ECO:0000313" key="2">
    <source>
        <dbReference type="EMBL" id="RNG18180.1"/>
    </source>
</evidence>
<dbReference type="Pfam" id="PF13302">
    <property type="entry name" value="Acetyltransf_3"/>
    <property type="match status" value="1"/>
</dbReference>
<keyword evidence="3" id="KW-1185">Reference proteome</keyword>
<protein>
    <submittedName>
        <fullName evidence="2">N-acetyltransferase</fullName>
    </submittedName>
</protein>
<reference evidence="2 3" key="1">
    <citation type="submission" date="2018-11" db="EMBL/GenBank/DDBJ databases">
        <title>The Potential of Streptomyces as Biocontrol Agents against the Tomato grey mould, Botrytis cinerea (Gray mold) Frontiers in Microbiology.</title>
        <authorList>
            <person name="Li D."/>
        </authorList>
    </citation>
    <scope>NUCLEOTIDE SEQUENCE [LARGE SCALE GENOMIC DNA]</scope>
    <source>
        <strain evidence="2 3">NEAU-LD23</strain>
    </source>
</reference>
<gene>
    <name evidence="2" type="ORF">EEJ42_27695</name>
</gene>
<organism evidence="2 3">
    <name type="scientific">Streptomyces botrytidirepellens</name>
    <dbReference type="NCBI Taxonomy" id="2486417"/>
    <lineage>
        <taxon>Bacteria</taxon>
        <taxon>Bacillati</taxon>
        <taxon>Actinomycetota</taxon>
        <taxon>Actinomycetes</taxon>
        <taxon>Kitasatosporales</taxon>
        <taxon>Streptomycetaceae</taxon>
        <taxon>Streptomyces</taxon>
    </lineage>
</organism>
<evidence type="ECO:0000313" key="3">
    <source>
        <dbReference type="Proteomes" id="UP000275401"/>
    </source>
</evidence>
<dbReference type="RefSeq" id="WP_123104058.1">
    <property type="nucleotide sequence ID" value="NZ_RIBZ01000318.1"/>
</dbReference>
<dbReference type="Proteomes" id="UP000275401">
    <property type="component" value="Unassembled WGS sequence"/>
</dbReference>
<dbReference type="GO" id="GO:0005737">
    <property type="term" value="C:cytoplasm"/>
    <property type="evidence" value="ECO:0007669"/>
    <property type="project" value="TreeGrafter"/>
</dbReference>
<accession>A0A3M8VKT6</accession>
<dbReference type="AlphaFoldDB" id="A0A3M8VKT6"/>
<dbReference type="SUPFAM" id="SSF55729">
    <property type="entry name" value="Acyl-CoA N-acyltransferases (Nat)"/>
    <property type="match status" value="1"/>
</dbReference>
<dbReference type="PANTHER" id="PTHR43441:SF11">
    <property type="entry name" value="RIBOSOMAL-PROTEIN-SERINE ACETYLTRANSFERASE"/>
    <property type="match status" value="1"/>
</dbReference>
<dbReference type="EMBL" id="RIBZ01000318">
    <property type="protein sequence ID" value="RNG18180.1"/>
    <property type="molecule type" value="Genomic_DNA"/>
</dbReference>
<dbReference type="InterPro" id="IPR000182">
    <property type="entry name" value="GNAT_dom"/>
</dbReference>
<dbReference type="GO" id="GO:0008999">
    <property type="term" value="F:protein-N-terminal-alanine acetyltransferase activity"/>
    <property type="evidence" value="ECO:0007669"/>
    <property type="project" value="TreeGrafter"/>
</dbReference>
<dbReference type="InterPro" id="IPR016181">
    <property type="entry name" value="Acyl_CoA_acyltransferase"/>
</dbReference>
<feature type="domain" description="N-acetyltransferase" evidence="1">
    <location>
        <begin position="17"/>
        <end position="165"/>
    </location>
</feature>
<dbReference type="InterPro" id="IPR051908">
    <property type="entry name" value="Ribosomal_N-acetyltransferase"/>
</dbReference>